<sequence>MPAGKGGRGSGRGGPASWHLEDPRRSSGALRDEAGSAANAAAATTALTLLVRARKPAVPCRIYRQSSLKKPISRTDVFSRVMGNVPPAWAAPARPPGYTIGLTEGAGGRAKALLPPRCQGEEVYLAGWYYFAREGEGCVAME</sequence>
<evidence type="ECO:0000256" key="1">
    <source>
        <dbReference type="SAM" id="MobiDB-lite"/>
    </source>
</evidence>
<dbReference type="EMBL" id="VSRR010117226">
    <property type="protein sequence ID" value="MPC99167.1"/>
    <property type="molecule type" value="Genomic_DNA"/>
</dbReference>
<evidence type="ECO:0000313" key="3">
    <source>
        <dbReference type="Proteomes" id="UP000324222"/>
    </source>
</evidence>
<feature type="compositionally biased region" description="Gly residues" evidence="1">
    <location>
        <begin position="1"/>
        <end position="14"/>
    </location>
</feature>
<protein>
    <submittedName>
        <fullName evidence="2">Uncharacterized protein</fullName>
    </submittedName>
</protein>
<reference evidence="2 3" key="1">
    <citation type="submission" date="2019-05" db="EMBL/GenBank/DDBJ databases">
        <title>Another draft genome of Portunus trituberculatus and its Hox gene families provides insights of decapod evolution.</title>
        <authorList>
            <person name="Jeong J.-H."/>
            <person name="Song I."/>
            <person name="Kim S."/>
            <person name="Choi T."/>
            <person name="Kim D."/>
            <person name="Ryu S."/>
            <person name="Kim W."/>
        </authorList>
    </citation>
    <scope>NUCLEOTIDE SEQUENCE [LARGE SCALE GENOMIC DNA]</scope>
    <source>
        <tissue evidence="2">Muscle</tissue>
    </source>
</reference>
<name>A0A5B7K155_PORTR</name>
<organism evidence="2 3">
    <name type="scientific">Portunus trituberculatus</name>
    <name type="common">Swimming crab</name>
    <name type="synonym">Neptunus trituberculatus</name>
    <dbReference type="NCBI Taxonomy" id="210409"/>
    <lineage>
        <taxon>Eukaryota</taxon>
        <taxon>Metazoa</taxon>
        <taxon>Ecdysozoa</taxon>
        <taxon>Arthropoda</taxon>
        <taxon>Crustacea</taxon>
        <taxon>Multicrustacea</taxon>
        <taxon>Malacostraca</taxon>
        <taxon>Eumalacostraca</taxon>
        <taxon>Eucarida</taxon>
        <taxon>Decapoda</taxon>
        <taxon>Pleocyemata</taxon>
        <taxon>Brachyura</taxon>
        <taxon>Eubrachyura</taxon>
        <taxon>Portunoidea</taxon>
        <taxon>Portunidae</taxon>
        <taxon>Portuninae</taxon>
        <taxon>Portunus</taxon>
    </lineage>
</organism>
<evidence type="ECO:0000313" key="2">
    <source>
        <dbReference type="EMBL" id="MPC99167.1"/>
    </source>
</evidence>
<feature type="region of interest" description="Disordered" evidence="1">
    <location>
        <begin position="1"/>
        <end position="33"/>
    </location>
</feature>
<dbReference type="Proteomes" id="UP000324222">
    <property type="component" value="Unassembled WGS sequence"/>
</dbReference>
<keyword evidence="3" id="KW-1185">Reference proteome</keyword>
<dbReference type="AlphaFoldDB" id="A0A5B7K155"/>
<gene>
    <name evidence="2" type="ORF">E2C01_094564</name>
</gene>
<comment type="caution">
    <text evidence="2">The sequence shown here is derived from an EMBL/GenBank/DDBJ whole genome shotgun (WGS) entry which is preliminary data.</text>
</comment>
<feature type="compositionally biased region" description="Basic and acidic residues" evidence="1">
    <location>
        <begin position="19"/>
        <end position="33"/>
    </location>
</feature>
<accession>A0A5B7K155</accession>
<proteinExistence type="predicted"/>